<dbReference type="InterPro" id="IPR002372">
    <property type="entry name" value="PQQ_rpt_dom"/>
</dbReference>
<feature type="region of interest" description="Disordered" evidence="1">
    <location>
        <begin position="50"/>
        <end position="76"/>
    </location>
</feature>
<dbReference type="AlphaFoldDB" id="A0ABD5MDT0"/>
<proteinExistence type="predicted"/>
<keyword evidence="4" id="KW-1185">Reference proteome</keyword>
<dbReference type="EMBL" id="JBGNYA010000001">
    <property type="protein sequence ID" value="MFA1609496.1"/>
    <property type="molecule type" value="Genomic_DNA"/>
</dbReference>
<evidence type="ECO:0000259" key="2">
    <source>
        <dbReference type="Pfam" id="PF13360"/>
    </source>
</evidence>
<protein>
    <submittedName>
        <fullName evidence="3">PQQ-binding-like beta-propeller repeat protein</fullName>
    </submittedName>
</protein>
<dbReference type="Pfam" id="PF13360">
    <property type="entry name" value="PQQ_2"/>
    <property type="match status" value="2"/>
</dbReference>
<dbReference type="InterPro" id="IPR011047">
    <property type="entry name" value="Quinoprotein_ADH-like_sf"/>
</dbReference>
<dbReference type="Gene3D" id="2.130.10.10">
    <property type="entry name" value="YVTN repeat-like/Quinoprotein amine dehydrogenase"/>
    <property type="match status" value="2"/>
</dbReference>
<accession>A0ABD5MDT0</accession>
<gene>
    <name evidence="3" type="ORF">OS889_00560</name>
</gene>
<evidence type="ECO:0000313" key="3">
    <source>
        <dbReference type="EMBL" id="MFA1609496.1"/>
    </source>
</evidence>
<comment type="caution">
    <text evidence="3">The sequence shown here is derived from an EMBL/GenBank/DDBJ whole genome shotgun (WGS) entry which is preliminary data.</text>
</comment>
<evidence type="ECO:0000313" key="4">
    <source>
        <dbReference type="Proteomes" id="UP001570511"/>
    </source>
</evidence>
<dbReference type="Proteomes" id="UP001570511">
    <property type="component" value="Unassembled WGS sequence"/>
</dbReference>
<feature type="domain" description="Pyrrolo-quinoline quinone repeat" evidence="2">
    <location>
        <begin position="84"/>
        <end position="164"/>
    </location>
</feature>
<dbReference type="SUPFAM" id="SSF50998">
    <property type="entry name" value="Quinoprotein alcohol dehydrogenase-like"/>
    <property type="match status" value="2"/>
</dbReference>
<dbReference type="PROSITE" id="PS51318">
    <property type="entry name" value="TAT"/>
    <property type="match status" value="1"/>
</dbReference>
<dbReference type="InterPro" id="IPR015943">
    <property type="entry name" value="WD40/YVTN_repeat-like_dom_sf"/>
</dbReference>
<dbReference type="InterPro" id="IPR006311">
    <property type="entry name" value="TAT_signal"/>
</dbReference>
<dbReference type="PANTHER" id="PTHR34512">
    <property type="entry name" value="CELL SURFACE PROTEIN"/>
    <property type="match status" value="1"/>
</dbReference>
<dbReference type="RefSeq" id="WP_372386536.1">
    <property type="nucleotide sequence ID" value="NZ_JBGNYA010000001.1"/>
</dbReference>
<feature type="domain" description="Pyrrolo-quinoline quinone repeat" evidence="2">
    <location>
        <begin position="285"/>
        <end position="366"/>
    </location>
</feature>
<name>A0ABD5MDT0_9EURY</name>
<organism evidence="3 4">
    <name type="scientific">Halobellus rubicundus</name>
    <dbReference type="NCBI Taxonomy" id="2996466"/>
    <lineage>
        <taxon>Archaea</taxon>
        <taxon>Methanobacteriati</taxon>
        <taxon>Methanobacteriota</taxon>
        <taxon>Stenosarchaea group</taxon>
        <taxon>Halobacteria</taxon>
        <taxon>Halobacteriales</taxon>
        <taxon>Haloferacaceae</taxon>
        <taxon>Halobellus</taxon>
    </lineage>
</organism>
<evidence type="ECO:0000256" key="1">
    <source>
        <dbReference type="SAM" id="MobiDB-lite"/>
    </source>
</evidence>
<reference evidence="3 4" key="1">
    <citation type="submission" date="2024-08" db="EMBL/GenBank/DDBJ databases">
        <title>Halobellus sp. MBLA0158 whole genome sequence.</title>
        <authorList>
            <person name="Hwang C.Y."/>
            <person name="Cho E.-S."/>
            <person name="Seo M.-J."/>
        </authorList>
    </citation>
    <scope>NUCLEOTIDE SEQUENCE [LARGE SCALE GENOMIC DNA]</scope>
    <source>
        <strain evidence="3 4">MBLA0158</strain>
    </source>
</reference>
<dbReference type="PANTHER" id="PTHR34512:SF30">
    <property type="entry name" value="OUTER MEMBRANE PROTEIN ASSEMBLY FACTOR BAMB"/>
    <property type="match status" value="1"/>
</dbReference>
<sequence length="411" mass="43306">MVPSDSHPRQSDLGRLSRRRLLALACTAAAGGLAGCNAVTGRDDPADLHAGDWHAYGNGPENGNRVSGGAPEPTEHAPLYPADWSYAPPVVDGEIVYFAAEREAVAIGFDGRERWSRRLGGEAFGAPALDPDRGRLYVPTRGGEQGGSPSDGADAASVVALSVDGGDVIDTHRVGDGATYGVTVVDGDVYARSATACVRLGPDGTERWRVSLEPLVYDEYNLGDSTATQIPPAVADDGVYVPDRDALVRLDRESGEERWRVSVDTPYAASVVDDRGVVQTGWQETVAVDRAGEERWRRDLHSRAAAAVDGDDVYVVAGDLYELDAESGESNWHAHVPSEGTAAPVVTDDSVVVAGSGVRAFRRDAGGILSPERLRWRADSVHVTAYASPVIAAGGLLAVGPFGLQVLDTGD</sequence>